<evidence type="ECO:0000313" key="8">
    <source>
        <dbReference type="EMBL" id="BDA77865.1"/>
    </source>
</evidence>
<feature type="transmembrane region" description="Helical" evidence="6">
    <location>
        <begin position="43"/>
        <end position="66"/>
    </location>
</feature>
<keyword evidence="5 6" id="KW-0472">Membrane</keyword>
<accession>A0ABN6KDH4</accession>
<protein>
    <recommendedName>
        <fullName evidence="7">Lipid desaturase domain-containing protein</fullName>
    </recommendedName>
</protein>
<evidence type="ECO:0000256" key="5">
    <source>
        <dbReference type="ARBA" id="ARBA00023136"/>
    </source>
</evidence>
<evidence type="ECO:0000256" key="1">
    <source>
        <dbReference type="ARBA" id="ARBA00004141"/>
    </source>
</evidence>
<dbReference type="Proteomes" id="UP000245263">
    <property type="component" value="Chromosome 1"/>
</dbReference>
<name>A0ABN6KDH4_9LEPT</name>
<comment type="similarity">
    <text evidence="2">Belongs to the fatty acid desaturase CarF family.</text>
</comment>
<evidence type="ECO:0000256" key="2">
    <source>
        <dbReference type="ARBA" id="ARBA00007620"/>
    </source>
</evidence>
<evidence type="ECO:0000256" key="6">
    <source>
        <dbReference type="SAM" id="Phobius"/>
    </source>
</evidence>
<dbReference type="RefSeq" id="WP_109020689.1">
    <property type="nucleotide sequence ID" value="NZ_AP025028.1"/>
</dbReference>
<organism evidence="8 9">
    <name type="scientific">Leptospira kobayashii</name>
    <dbReference type="NCBI Taxonomy" id="1917830"/>
    <lineage>
        <taxon>Bacteria</taxon>
        <taxon>Pseudomonadati</taxon>
        <taxon>Spirochaetota</taxon>
        <taxon>Spirochaetia</taxon>
        <taxon>Leptospirales</taxon>
        <taxon>Leptospiraceae</taxon>
        <taxon>Leptospira</taxon>
    </lineage>
</organism>
<feature type="domain" description="Lipid desaturase" evidence="7">
    <location>
        <begin position="53"/>
        <end position="214"/>
    </location>
</feature>
<reference evidence="8 9" key="1">
    <citation type="submission" date="2021-08" db="EMBL/GenBank/DDBJ databases">
        <title>Complete genome sequence of Leptospira kobayashii strain E30.</title>
        <authorList>
            <person name="Nakao R."/>
            <person name="Nakamura S."/>
            <person name="Masuzawa T."/>
            <person name="Koizumi N."/>
        </authorList>
    </citation>
    <scope>NUCLEOTIDE SEQUENCE [LARGE SCALE GENOMIC DNA]</scope>
    <source>
        <strain evidence="8 9">E30</strain>
    </source>
</reference>
<evidence type="ECO:0000256" key="4">
    <source>
        <dbReference type="ARBA" id="ARBA00022989"/>
    </source>
</evidence>
<dbReference type="PANTHER" id="PTHR48177">
    <property type="entry name" value="TRANSMEMBRANE PROTEIN 189"/>
    <property type="match status" value="1"/>
</dbReference>
<proteinExistence type="inferred from homology"/>
<dbReference type="Pfam" id="PF10520">
    <property type="entry name" value="Lipid_desat"/>
    <property type="match status" value="1"/>
</dbReference>
<dbReference type="PANTHER" id="PTHR48177:SF1">
    <property type="entry name" value="PLASMANYLETHANOLAMINE DESATURASE 1"/>
    <property type="match status" value="1"/>
</dbReference>
<comment type="subcellular location">
    <subcellularLocation>
        <location evidence="1">Membrane</location>
        <topology evidence="1">Multi-pass membrane protein</topology>
    </subcellularLocation>
</comment>
<sequence length="221" mass="25473">MNLHRKLEIGSVFLFLIGLIFLVKKTFPLFAASFSGEPWMSSVYLILSLGIGYIIADFLSGMVHFLCDNFGDENTAYFGPAFIQPFRMHHVDPTDITKHDFFETNGNTCLVVLPVMGIYYFVFDSISVWISFSFLFSITSIVFTNQFHKWAHLENPPGWIRILQTSGMILPKKMHSMHHTPPFSSYYCITCGWLNPLFEFIKFFPRLKTSIEAALIVNKER</sequence>
<evidence type="ECO:0000259" key="7">
    <source>
        <dbReference type="Pfam" id="PF10520"/>
    </source>
</evidence>
<keyword evidence="9" id="KW-1185">Reference proteome</keyword>
<evidence type="ECO:0000256" key="3">
    <source>
        <dbReference type="ARBA" id="ARBA00022692"/>
    </source>
</evidence>
<feature type="transmembrane region" description="Helical" evidence="6">
    <location>
        <begin position="12"/>
        <end position="31"/>
    </location>
</feature>
<dbReference type="InterPro" id="IPR019547">
    <property type="entry name" value="Lipid_desat"/>
</dbReference>
<dbReference type="InterPro" id="IPR052601">
    <property type="entry name" value="Plasmalogen_desaturase"/>
</dbReference>
<keyword evidence="3 6" id="KW-0812">Transmembrane</keyword>
<dbReference type="EMBL" id="AP025028">
    <property type="protein sequence ID" value="BDA77865.1"/>
    <property type="molecule type" value="Genomic_DNA"/>
</dbReference>
<feature type="transmembrane region" description="Helical" evidence="6">
    <location>
        <begin position="118"/>
        <end position="143"/>
    </location>
</feature>
<keyword evidence="4 6" id="KW-1133">Transmembrane helix</keyword>
<gene>
    <name evidence="8" type="ORF">LPTSP3_g07950</name>
</gene>
<evidence type="ECO:0000313" key="9">
    <source>
        <dbReference type="Proteomes" id="UP000245263"/>
    </source>
</evidence>